<feature type="non-terminal residue" evidence="1">
    <location>
        <position position="1"/>
    </location>
</feature>
<evidence type="ECO:0000313" key="1">
    <source>
        <dbReference type="EMBL" id="GIQ89967.1"/>
    </source>
</evidence>
<dbReference type="EMBL" id="BDIP01005623">
    <property type="protein sequence ID" value="GIQ89967.1"/>
    <property type="molecule type" value="Genomic_DNA"/>
</dbReference>
<keyword evidence="2" id="KW-1185">Reference proteome</keyword>
<dbReference type="AlphaFoldDB" id="A0A9K3GNZ0"/>
<gene>
    <name evidence="1" type="ORF">KIPB_012593</name>
</gene>
<organism evidence="1 2">
    <name type="scientific">Kipferlia bialata</name>
    <dbReference type="NCBI Taxonomy" id="797122"/>
    <lineage>
        <taxon>Eukaryota</taxon>
        <taxon>Metamonada</taxon>
        <taxon>Carpediemonas-like organisms</taxon>
        <taxon>Kipferlia</taxon>
    </lineage>
</organism>
<proteinExistence type="predicted"/>
<protein>
    <submittedName>
        <fullName evidence="1">Uncharacterized protein</fullName>
    </submittedName>
</protein>
<accession>A0A9K3GNZ0</accession>
<reference evidence="1 2" key="1">
    <citation type="journal article" date="2018" name="PLoS ONE">
        <title>The draft genome of Kipferlia bialata reveals reductive genome evolution in fornicate parasites.</title>
        <authorList>
            <person name="Tanifuji G."/>
            <person name="Takabayashi S."/>
            <person name="Kume K."/>
            <person name="Takagi M."/>
            <person name="Nakayama T."/>
            <person name="Kamikawa R."/>
            <person name="Inagaki Y."/>
            <person name="Hashimoto T."/>
        </authorList>
    </citation>
    <scope>NUCLEOTIDE SEQUENCE [LARGE SCALE GENOMIC DNA]</scope>
    <source>
        <strain evidence="1">NY0173</strain>
    </source>
</reference>
<comment type="caution">
    <text evidence="1">The sequence shown here is derived from an EMBL/GenBank/DDBJ whole genome shotgun (WGS) entry which is preliminary data.</text>
</comment>
<evidence type="ECO:0000313" key="2">
    <source>
        <dbReference type="Proteomes" id="UP000265618"/>
    </source>
</evidence>
<name>A0A9K3GNZ0_9EUKA</name>
<sequence length="63" mass="6992">MTSTEKAHKTKVITAAIGLLTCGAFTTVSQSAGYEMESYISDPDLIQTFQYPWFFDAIMFSLS</sequence>
<dbReference type="Proteomes" id="UP000265618">
    <property type="component" value="Unassembled WGS sequence"/>
</dbReference>
<feature type="non-terminal residue" evidence="1">
    <location>
        <position position="63"/>
    </location>
</feature>